<evidence type="ECO:0000313" key="4">
    <source>
        <dbReference type="Proteomes" id="UP000303847"/>
    </source>
</evidence>
<organism evidence="1 3">
    <name type="scientific">Brenneria nigrifluens DSM 30175 = ATCC 13028</name>
    <dbReference type="NCBI Taxonomy" id="1121120"/>
    <lineage>
        <taxon>Bacteria</taxon>
        <taxon>Pseudomonadati</taxon>
        <taxon>Pseudomonadota</taxon>
        <taxon>Gammaproteobacteria</taxon>
        <taxon>Enterobacterales</taxon>
        <taxon>Pectobacteriaceae</taxon>
        <taxon>Brenneria</taxon>
    </lineage>
</organism>
<gene>
    <name evidence="1" type="ORF">DDT54_15650</name>
    <name evidence="2" type="ORF">EH206_00870</name>
</gene>
<protein>
    <submittedName>
        <fullName evidence="1">Uncharacterized protein</fullName>
    </submittedName>
</protein>
<reference evidence="1 3" key="1">
    <citation type="submission" date="2018-04" db="EMBL/GenBank/DDBJ databases">
        <title>Brenneria corticis sp.nov.</title>
        <authorList>
            <person name="Li Y."/>
        </authorList>
    </citation>
    <scope>NUCLEOTIDE SEQUENCE [LARGE SCALE GENOMIC DNA]</scope>
    <source>
        <strain evidence="1 3">LMG 2694</strain>
    </source>
</reference>
<dbReference type="EMBL" id="CP034036">
    <property type="protein sequence ID" value="QCR02896.1"/>
    <property type="molecule type" value="Genomic_DNA"/>
</dbReference>
<evidence type="ECO:0000313" key="1">
    <source>
        <dbReference type="EMBL" id="PWC23271.1"/>
    </source>
</evidence>
<dbReference type="EMBL" id="QDKK01000026">
    <property type="protein sequence ID" value="PWC23271.1"/>
    <property type="molecule type" value="Genomic_DNA"/>
</dbReference>
<accession>A0A2U1UNS8</accession>
<dbReference type="RefSeq" id="WP_009110951.1">
    <property type="nucleotide sequence ID" value="NZ_CP034036.1"/>
</dbReference>
<evidence type="ECO:0000313" key="2">
    <source>
        <dbReference type="EMBL" id="QCR02896.1"/>
    </source>
</evidence>
<proteinExistence type="predicted"/>
<reference evidence="2 4" key="2">
    <citation type="submission" date="2018-11" db="EMBL/GenBank/DDBJ databases">
        <title>Genome sequences of Brenneria nigrifluens and Brenneria rubrifaciens.</title>
        <authorList>
            <person name="Poret-Peterson A.T."/>
            <person name="McClean A.E."/>
            <person name="Kluepfel D.A."/>
        </authorList>
    </citation>
    <scope>NUCLEOTIDE SEQUENCE [LARGE SCALE GENOMIC DNA]</scope>
    <source>
        <strain evidence="2 4">ATCC 13028</strain>
    </source>
</reference>
<dbReference type="OrthoDB" id="9066681at2"/>
<dbReference type="AlphaFoldDB" id="A0A2U1UNS8"/>
<dbReference type="Proteomes" id="UP000303847">
    <property type="component" value="Chromosome"/>
</dbReference>
<keyword evidence="4" id="KW-1185">Reference proteome</keyword>
<name>A0A2U1UNS8_9GAMM</name>
<dbReference type="Proteomes" id="UP000295985">
    <property type="component" value="Unassembled WGS sequence"/>
</dbReference>
<sequence length="379" mass="43881">MAEYQYYRFERQDGVLSPEQRRQLRTISSRAEIDSIAFSVYYHYGDLNADPDELMMKYFDIGFYYANWGQVIAYLKLPFGTLPQEFMAIDDDVMVSITEDKDYQLLTFSLDEDERYREDEDAKAFLSHLSALRAELLAEDYRVLYLPWLSRAYDGEDLDKLPLIAFDFNKLTGAQLAFAELFNIRLEAVRALSMLLTSSPSHVVDTKVLSPEQQVAALSSADKDRLLCLLFEQGQLALTQVRMLIREPLEKRNYQYWLSAASLQEYWPLASDEIKRERLAAEEKRLAQEQVERRTRLNTVFAARTTHWDSAIKCAEQGHASAYNQATSILQELFDAYQTNEALAEFITPYQSFIEQHKKRKALIGRLESLTQKVMGGKP</sequence>
<evidence type="ECO:0000313" key="3">
    <source>
        <dbReference type="Proteomes" id="UP000295985"/>
    </source>
</evidence>